<dbReference type="InterPro" id="IPR001387">
    <property type="entry name" value="Cro/C1-type_HTH"/>
</dbReference>
<gene>
    <name evidence="2" type="ORF">EV385_3566</name>
</gene>
<reference evidence="2 3" key="1">
    <citation type="submission" date="2019-02" db="EMBL/GenBank/DDBJ databases">
        <title>Sequencing the genomes of 1000 actinobacteria strains.</title>
        <authorList>
            <person name="Klenk H.-P."/>
        </authorList>
    </citation>
    <scope>NUCLEOTIDE SEQUENCE [LARGE SCALE GENOMIC DNA]</scope>
    <source>
        <strain evidence="2 3">DSM 45162</strain>
    </source>
</reference>
<protein>
    <submittedName>
        <fullName evidence="2">Helix-turn-helix protein</fullName>
    </submittedName>
</protein>
<organism evidence="2 3">
    <name type="scientific">Krasilnikovia cinnamomea</name>
    <dbReference type="NCBI Taxonomy" id="349313"/>
    <lineage>
        <taxon>Bacteria</taxon>
        <taxon>Bacillati</taxon>
        <taxon>Actinomycetota</taxon>
        <taxon>Actinomycetes</taxon>
        <taxon>Micromonosporales</taxon>
        <taxon>Micromonosporaceae</taxon>
        <taxon>Krasilnikovia</taxon>
    </lineage>
</organism>
<dbReference type="SUPFAM" id="SSF47413">
    <property type="entry name" value="lambda repressor-like DNA-binding domains"/>
    <property type="match status" value="1"/>
</dbReference>
<dbReference type="SMART" id="SM00530">
    <property type="entry name" value="HTH_XRE"/>
    <property type="match status" value="1"/>
</dbReference>
<dbReference type="OrthoDB" id="4557883at2"/>
<proteinExistence type="predicted"/>
<comment type="caution">
    <text evidence="2">The sequence shown here is derived from an EMBL/GenBank/DDBJ whole genome shotgun (WGS) entry which is preliminary data.</text>
</comment>
<accession>A0A4Q7ZMT3</accession>
<evidence type="ECO:0000313" key="2">
    <source>
        <dbReference type="EMBL" id="RZU51733.1"/>
    </source>
</evidence>
<dbReference type="GO" id="GO:0003677">
    <property type="term" value="F:DNA binding"/>
    <property type="evidence" value="ECO:0007669"/>
    <property type="project" value="InterPro"/>
</dbReference>
<dbReference type="PROSITE" id="PS50943">
    <property type="entry name" value="HTH_CROC1"/>
    <property type="match status" value="1"/>
</dbReference>
<dbReference type="RefSeq" id="WP_130513384.1">
    <property type="nucleotide sequence ID" value="NZ_SHKY01000001.1"/>
</dbReference>
<dbReference type="Pfam" id="PF13560">
    <property type="entry name" value="HTH_31"/>
    <property type="match status" value="1"/>
</dbReference>
<keyword evidence="3" id="KW-1185">Reference proteome</keyword>
<sequence length="88" mass="9883">MRIDTAHDLSLFLREERRHAGLSQSDVAARAGVSRRWLSDFEGGKVTAEVGLVVKVIRALGLMMEVRPAPKPEIDLDEYLRRFAGPHD</sequence>
<feature type="domain" description="HTH cro/C1-type" evidence="1">
    <location>
        <begin position="13"/>
        <end position="67"/>
    </location>
</feature>
<evidence type="ECO:0000259" key="1">
    <source>
        <dbReference type="PROSITE" id="PS50943"/>
    </source>
</evidence>
<name>A0A4Q7ZMT3_9ACTN</name>
<dbReference type="InterPro" id="IPR010982">
    <property type="entry name" value="Lambda_DNA-bd_dom_sf"/>
</dbReference>
<dbReference type="EMBL" id="SHKY01000001">
    <property type="protein sequence ID" value="RZU51733.1"/>
    <property type="molecule type" value="Genomic_DNA"/>
</dbReference>
<dbReference type="Gene3D" id="1.10.260.40">
    <property type="entry name" value="lambda repressor-like DNA-binding domains"/>
    <property type="match status" value="1"/>
</dbReference>
<dbReference type="Proteomes" id="UP000292564">
    <property type="component" value="Unassembled WGS sequence"/>
</dbReference>
<dbReference type="CDD" id="cd00093">
    <property type="entry name" value="HTH_XRE"/>
    <property type="match status" value="1"/>
</dbReference>
<evidence type="ECO:0000313" key="3">
    <source>
        <dbReference type="Proteomes" id="UP000292564"/>
    </source>
</evidence>
<dbReference type="AlphaFoldDB" id="A0A4Q7ZMT3"/>